<comment type="function">
    <text evidence="1">Catalyzes the phosphorylation of the beta-carboxyl group of aspartic acid with ATP to yield 4-phospho-L-aspartate, which is involved in the branched biosynthetic pathway leading to the biosynthesis of amino acids threonine, isoleucine and methionine.</text>
</comment>
<dbReference type="Pfam" id="PF00696">
    <property type="entry name" value="AA_kinase"/>
    <property type="match status" value="1"/>
</dbReference>
<comment type="caution">
    <text evidence="17">The sequence shown here is derived from an EMBL/GenBank/DDBJ whole genome shotgun (WGS) entry which is preliminary data.</text>
</comment>
<dbReference type="InterPro" id="IPR041740">
    <property type="entry name" value="AKii-LysC-BS"/>
</dbReference>
<evidence type="ECO:0000313" key="18">
    <source>
        <dbReference type="Proteomes" id="UP000713904"/>
    </source>
</evidence>
<dbReference type="CDD" id="cd04913">
    <property type="entry name" value="ACT_AKii-LysC-BS-like_1"/>
    <property type="match status" value="1"/>
</dbReference>
<evidence type="ECO:0000256" key="1">
    <source>
        <dbReference type="ARBA" id="ARBA00003121"/>
    </source>
</evidence>
<name>A0ABR6TLC1_9FIRM</name>
<dbReference type="PANTHER" id="PTHR21499:SF3">
    <property type="entry name" value="ASPARTOKINASE"/>
    <property type="match status" value="1"/>
</dbReference>
<dbReference type="EMBL" id="JABGBW010000002">
    <property type="protein sequence ID" value="MBC2576053.1"/>
    <property type="molecule type" value="Genomic_DNA"/>
</dbReference>
<dbReference type="InterPro" id="IPR001048">
    <property type="entry name" value="Asp/Glu/Uridylate_kinase"/>
</dbReference>
<feature type="domain" description="ACT" evidence="16">
    <location>
        <begin position="264"/>
        <end position="338"/>
    </location>
</feature>
<keyword evidence="8" id="KW-0547">Nucleotide-binding</keyword>
<keyword evidence="12" id="KW-0457">Lysine biosynthesis</keyword>
<dbReference type="InterPro" id="IPR018042">
    <property type="entry name" value="Aspartate_kinase_CS"/>
</dbReference>
<dbReference type="EC" id="2.7.2.4" evidence="14"/>
<dbReference type="NCBIfam" id="TIGR00656">
    <property type="entry name" value="asp_kin_monofn"/>
    <property type="match status" value="1"/>
</dbReference>
<dbReference type="PROSITE" id="PS51671">
    <property type="entry name" value="ACT"/>
    <property type="match status" value="2"/>
</dbReference>
<dbReference type="Pfam" id="PF01842">
    <property type="entry name" value="ACT"/>
    <property type="match status" value="1"/>
</dbReference>
<dbReference type="PROSITE" id="PS00324">
    <property type="entry name" value="ASPARTOKINASE"/>
    <property type="match status" value="1"/>
</dbReference>
<comment type="pathway">
    <text evidence="2 15">Amino-acid biosynthesis; L-lysine biosynthesis via DAP pathway; (S)-tetrahydrodipicolinate from L-aspartate: step 1/4.</text>
</comment>
<dbReference type="PANTHER" id="PTHR21499">
    <property type="entry name" value="ASPARTATE KINASE"/>
    <property type="match status" value="1"/>
</dbReference>
<protein>
    <recommendedName>
        <fullName evidence="14">Aspartokinase</fullName>
        <ecNumber evidence="14">2.7.2.4</ecNumber>
    </recommendedName>
</protein>
<feature type="domain" description="ACT" evidence="16">
    <location>
        <begin position="344"/>
        <end position="403"/>
    </location>
</feature>
<dbReference type="Gene3D" id="3.40.1160.10">
    <property type="entry name" value="Acetylglutamate kinase-like"/>
    <property type="match status" value="1"/>
</dbReference>
<accession>A0ABR6TLC1</accession>
<comment type="similarity">
    <text evidence="5 14">Belongs to the aspartokinase family.</text>
</comment>
<dbReference type="Gene3D" id="3.30.2130.10">
    <property type="entry name" value="VC0802-like"/>
    <property type="match status" value="1"/>
</dbReference>
<evidence type="ECO:0000256" key="2">
    <source>
        <dbReference type="ARBA" id="ARBA00004766"/>
    </source>
</evidence>
<comment type="pathway">
    <text evidence="4 15">Amino-acid biosynthesis; L-threonine biosynthesis; L-threonine from L-aspartate: step 1/5.</text>
</comment>
<dbReference type="SUPFAM" id="SSF55021">
    <property type="entry name" value="ACT-like"/>
    <property type="match status" value="2"/>
</dbReference>
<dbReference type="GO" id="GO:0004072">
    <property type="term" value="F:aspartate kinase activity"/>
    <property type="evidence" value="ECO:0007669"/>
    <property type="project" value="UniProtKB-EC"/>
</dbReference>
<dbReference type="Proteomes" id="UP000713904">
    <property type="component" value="Unassembled WGS sequence"/>
</dbReference>
<evidence type="ECO:0000259" key="16">
    <source>
        <dbReference type="PROSITE" id="PS51671"/>
    </source>
</evidence>
<dbReference type="InterPro" id="IPR002912">
    <property type="entry name" value="ACT_dom"/>
</dbReference>
<keyword evidence="9 14" id="KW-0418">Kinase</keyword>
<evidence type="ECO:0000256" key="6">
    <source>
        <dbReference type="ARBA" id="ARBA00022605"/>
    </source>
</evidence>
<evidence type="ECO:0000256" key="11">
    <source>
        <dbReference type="ARBA" id="ARBA00022915"/>
    </source>
</evidence>
<dbReference type="Pfam" id="PF22468">
    <property type="entry name" value="ACT_9"/>
    <property type="match status" value="1"/>
</dbReference>
<evidence type="ECO:0000256" key="10">
    <source>
        <dbReference type="ARBA" id="ARBA00022840"/>
    </source>
</evidence>
<comment type="catalytic activity">
    <reaction evidence="13 14">
        <text>L-aspartate + ATP = 4-phospho-L-aspartate + ADP</text>
        <dbReference type="Rhea" id="RHEA:23776"/>
        <dbReference type="ChEBI" id="CHEBI:29991"/>
        <dbReference type="ChEBI" id="CHEBI:30616"/>
        <dbReference type="ChEBI" id="CHEBI:57535"/>
        <dbReference type="ChEBI" id="CHEBI:456216"/>
        <dbReference type="EC" id="2.7.2.4"/>
    </reaction>
</comment>
<dbReference type="NCBIfam" id="NF005154">
    <property type="entry name" value="PRK06635.1-2"/>
    <property type="match status" value="1"/>
</dbReference>
<evidence type="ECO:0000256" key="3">
    <source>
        <dbReference type="ARBA" id="ARBA00004986"/>
    </source>
</evidence>
<reference evidence="17 18" key="1">
    <citation type="submission" date="2020-05" db="EMBL/GenBank/DDBJ databases">
        <title>Draft genome of xy-202 and genomic insight in genome of the genus Peptostreptococcus.</title>
        <authorList>
            <person name="Zhang Z."/>
        </authorList>
    </citation>
    <scope>NUCLEOTIDE SEQUENCE [LARGE SCALE GENOMIC DNA]</scope>
    <source>
        <strain evidence="17 18">DSM 27025</strain>
    </source>
</reference>
<evidence type="ECO:0000256" key="9">
    <source>
        <dbReference type="ARBA" id="ARBA00022777"/>
    </source>
</evidence>
<evidence type="ECO:0000313" key="17">
    <source>
        <dbReference type="EMBL" id="MBC2576053.1"/>
    </source>
</evidence>
<proteinExistence type="inferred from homology"/>
<evidence type="ECO:0000256" key="8">
    <source>
        <dbReference type="ARBA" id="ARBA00022741"/>
    </source>
</evidence>
<comment type="pathway">
    <text evidence="3 15">Amino-acid biosynthesis; L-methionine biosynthesis via de novo pathway; L-homoserine from L-aspartate: step 1/3.</text>
</comment>
<gene>
    <name evidence="17" type="ORF">HLB29_05075</name>
</gene>
<evidence type="ECO:0000256" key="7">
    <source>
        <dbReference type="ARBA" id="ARBA00022679"/>
    </source>
</evidence>
<keyword evidence="6 15" id="KW-0028">Amino-acid biosynthesis</keyword>
<dbReference type="NCBIfam" id="TIGR00657">
    <property type="entry name" value="asp_kinases"/>
    <property type="match status" value="1"/>
</dbReference>
<dbReference type="InterPro" id="IPR036393">
    <property type="entry name" value="AceGlu_kinase-like_sf"/>
</dbReference>
<dbReference type="SUPFAM" id="SSF53633">
    <property type="entry name" value="Carbamate kinase-like"/>
    <property type="match status" value="1"/>
</dbReference>
<evidence type="ECO:0000256" key="4">
    <source>
        <dbReference type="ARBA" id="ARBA00005139"/>
    </source>
</evidence>
<evidence type="ECO:0000256" key="13">
    <source>
        <dbReference type="ARBA" id="ARBA00047872"/>
    </source>
</evidence>
<dbReference type="CDD" id="cd04923">
    <property type="entry name" value="ACT_AK-LysC-DapG-like_2"/>
    <property type="match status" value="1"/>
</dbReference>
<dbReference type="PIRSF" id="PIRSF000726">
    <property type="entry name" value="Asp_kin"/>
    <property type="match status" value="1"/>
</dbReference>
<keyword evidence="7 14" id="KW-0808">Transferase</keyword>
<dbReference type="InterPro" id="IPR005260">
    <property type="entry name" value="Asp_kin_monofn"/>
</dbReference>
<organism evidence="17 18">
    <name type="scientific">Peptostreptococcus canis</name>
    <dbReference type="NCBI Taxonomy" id="1159213"/>
    <lineage>
        <taxon>Bacteria</taxon>
        <taxon>Bacillati</taxon>
        <taxon>Bacillota</taxon>
        <taxon>Clostridia</taxon>
        <taxon>Peptostreptococcales</taxon>
        <taxon>Peptostreptococcaceae</taxon>
        <taxon>Peptostreptococcus</taxon>
    </lineage>
</organism>
<keyword evidence="10" id="KW-0067">ATP-binding</keyword>
<dbReference type="NCBIfam" id="NF005155">
    <property type="entry name" value="PRK06635.1-4"/>
    <property type="match status" value="1"/>
</dbReference>
<dbReference type="CDD" id="cd04261">
    <property type="entry name" value="AAK_AKii-LysC-BS"/>
    <property type="match status" value="1"/>
</dbReference>
<sequence length="403" mass="43351">MSIIVQKYGGSSLADIDKIMRVANRIIDAKKQGNKVIAIVSAMGKTTDNLVTLANQISKNPPKREMDRLLSTGEEISMSLLAMAIQSLGENAISLTGPQAGIMTDSIHNKAKIINIVSDRLLKELENYNIVIIAGFQGLNENNDIATLGRGGSDTSAVSIAAALNADLCEIFTDVDGVYACDPRIVPNIKKLTAISYDEMLELANLGAKVLHPRSVEVAKTHGVTIHVRSSFNHNIGTIVKEENKMEHNGLITGIAHDFNVAKVVVFGIPDIPGTAANVFRELAKSNINIQMIVQSSQINNKNDIAFTCSLSDARDAKNILENIAKELGAENILIEENLAKVSIVGAGMMTHSNIASQMFEALAKSDINIDMISTSEITISVIVDSSQCEKAVKALAEEFKLV</sequence>
<dbReference type="InterPro" id="IPR001341">
    <property type="entry name" value="Asp_kinase"/>
</dbReference>
<evidence type="ECO:0000256" key="14">
    <source>
        <dbReference type="RuleBase" id="RU003448"/>
    </source>
</evidence>
<keyword evidence="18" id="KW-1185">Reference proteome</keyword>
<keyword evidence="11" id="KW-0220">Diaminopimelate biosynthesis</keyword>
<evidence type="ECO:0000256" key="15">
    <source>
        <dbReference type="RuleBase" id="RU004249"/>
    </source>
</evidence>
<dbReference type="InterPro" id="IPR054352">
    <property type="entry name" value="ACT_Aspartokinase"/>
</dbReference>
<dbReference type="InterPro" id="IPR045865">
    <property type="entry name" value="ACT-like_dom_sf"/>
</dbReference>
<dbReference type="RefSeq" id="WP_185624059.1">
    <property type="nucleotide sequence ID" value="NZ_JABGBW010000002.1"/>
</dbReference>
<evidence type="ECO:0000256" key="12">
    <source>
        <dbReference type="ARBA" id="ARBA00023154"/>
    </source>
</evidence>
<evidence type="ECO:0000256" key="5">
    <source>
        <dbReference type="ARBA" id="ARBA00010122"/>
    </source>
</evidence>